<dbReference type="EMBL" id="CP018800">
    <property type="protein sequence ID" value="ATX82078.1"/>
    <property type="molecule type" value="Genomic_DNA"/>
</dbReference>
<dbReference type="SMART" id="SM00100">
    <property type="entry name" value="cNMP"/>
    <property type="match status" value="2"/>
</dbReference>
<accession>A0A2K8L421</accession>
<feature type="domain" description="Cyclic nucleotide-binding" evidence="1">
    <location>
        <begin position="217"/>
        <end position="318"/>
    </location>
</feature>
<sequence>MSNEQKNELNVYADLVKLYPENETYLRKYIDILLQEERHSAAAEAIRQLHSLLLSSGREEAADNLTSEFPQIGRIRSGNAPYEDNINLLLPSMMQNNLWLRLHQHKLKEGRHLIHRGDHEETVYLVCEGELAEFVRNSEGKPVLLNLIGAGNVVGEGHLFNPGPHLSDIVANKDSIIAKLPRKRMLATLDTHPILKSALQRKADVRRTVARISVCPLLQNVPLEMRKQLAEVSRTREYAAGDTVHKPGEKFDHVDLVAKGSASFQLLEKGIFKELKTLGPGSLVGESATTHEQGAPAEMVANSTLIIVEIPYSEFTSVAEAYPPLSRALLAYAEKNQSQIMSKLNELQSDQAGT</sequence>
<dbReference type="PROSITE" id="PS50042">
    <property type="entry name" value="CNMP_BINDING_3"/>
    <property type="match status" value="2"/>
</dbReference>
<dbReference type="RefSeq" id="WP_100265469.1">
    <property type="nucleotide sequence ID" value="NZ_CP018800.1"/>
</dbReference>
<dbReference type="GO" id="GO:0003700">
    <property type="term" value="F:DNA-binding transcription factor activity"/>
    <property type="evidence" value="ECO:0007669"/>
    <property type="project" value="TreeGrafter"/>
</dbReference>
<name>A0A2K8L421_9PROT</name>
<dbReference type="InterPro" id="IPR050397">
    <property type="entry name" value="Env_Response_Regulators"/>
</dbReference>
<protein>
    <submittedName>
        <fullName evidence="2">Cyclic nucleotide-binding domain-containing protein</fullName>
    </submittedName>
</protein>
<dbReference type="KEGG" id="mfn:Ga0123462_1214"/>
<dbReference type="GO" id="GO:0005829">
    <property type="term" value="C:cytosol"/>
    <property type="evidence" value="ECO:0007669"/>
    <property type="project" value="TreeGrafter"/>
</dbReference>
<dbReference type="Gene3D" id="2.60.120.10">
    <property type="entry name" value="Jelly Rolls"/>
    <property type="match status" value="2"/>
</dbReference>
<feature type="domain" description="Cyclic nucleotide-binding" evidence="1">
    <location>
        <begin position="102"/>
        <end position="189"/>
    </location>
</feature>
<dbReference type="PANTHER" id="PTHR24567">
    <property type="entry name" value="CRP FAMILY TRANSCRIPTIONAL REGULATORY PROTEIN"/>
    <property type="match status" value="1"/>
</dbReference>
<dbReference type="Proteomes" id="UP000231637">
    <property type="component" value="Chromosome"/>
</dbReference>
<dbReference type="PANTHER" id="PTHR24567:SF26">
    <property type="entry name" value="REGULATORY PROTEIN YEIL"/>
    <property type="match status" value="1"/>
</dbReference>
<dbReference type="InterPro" id="IPR018490">
    <property type="entry name" value="cNMP-bd_dom_sf"/>
</dbReference>
<dbReference type="CDD" id="cd00038">
    <property type="entry name" value="CAP_ED"/>
    <property type="match status" value="2"/>
</dbReference>
<evidence type="ECO:0000313" key="2">
    <source>
        <dbReference type="EMBL" id="ATX82078.1"/>
    </source>
</evidence>
<dbReference type="InterPro" id="IPR014710">
    <property type="entry name" value="RmlC-like_jellyroll"/>
</dbReference>
<dbReference type="OrthoDB" id="5290703at2"/>
<dbReference type="Pfam" id="PF00027">
    <property type="entry name" value="cNMP_binding"/>
    <property type="match status" value="2"/>
</dbReference>
<dbReference type="SUPFAM" id="SSF51206">
    <property type="entry name" value="cAMP-binding domain-like"/>
    <property type="match status" value="2"/>
</dbReference>
<proteinExistence type="predicted"/>
<dbReference type="InterPro" id="IPR000595">
    <property type="entry name" value="cNMP-bd_dom"/>
</dbReference>
<dbReference type="AlphaFoldDB" id="A0A2K8L421"/>
<organism evidence="2 3">
    <name type="scientific">Mariprofundus ferrinatatus</name>
    <dbReference type="NCBI Taxonomy" id="1921087"/>
    <lineage>
        <taxon>Bacteria</taxon>
        <taxon>Pseudomonadati</taxon>
        <taxon>Pseudomonadota</taxon>
        <taxon>Candidatius Mariprofundia</taxon>
        <taxon>Mariprofundales</taxon>
        <taxon>Mariprofundaceae</taxon>
        <taxon>Mariprofundus</taxon>
    </lineage>
</organism>
<keyword evidence="3" id="KW-1185">Reference proteome</keyword>
<gene>
    <name evidence="2" type="ORF">Ga0123462_1214</name>
</gene>
<reference evidence="2 3" key="1">
    <citation type="submission" date="2016-12" db="EMBL/GenBank/DDBJ databases">
        <title>Isolation and genomic insights into novel planktonic Zetaproteobacteria from stratified waters of the Chesapeake Bay.</title>
        <authorList>
            <person name="McAllister S.M."/>
            <person name="Kato S."/>
            <person name="Chan C.S."/>
            <person name="Chiu B.K."/>
            <person name="Field E.K."/>
        </authorList>
    </citation>
    <scope>NUCLEOTIDE SEQUENCE [LARGE SCALE GENOMIC DNA]</scope>
    <source>
        <strain evidence="2 3">CP-8</strain>
    </source>
</reference>
<evidence type="ECO:0000259" key="1">
    <source>
        <dbReference type="PROSITE" id="PS50042"/>
    </source>
</evidence>
<evidence type="ECO:0000313" key="3">
    <source>
        <dbReference type="Proteomes" id="UP000231637"/>
    </source>
</evidence>